<keyword evidence="6" id="KW-0902">Two-component regulatory system</keyword>
<evidence type="ECO:0000256" key="1">
    <source>
        <dbReference type="ARBA" id="ARBA00000085"/>
    </source>
</evidence>
<evidence type="ECO:0000256" key="2">
    <source>
        <dbReference type="ARBA" id="ARBA00012438"/>
    </source>
</evidence>
<dbReference type="Pfam" id="PF02518">
    <property type="entry name" value="HATPase_c"/>
    <property type="match status" value="1"/>
</dbReference>
<gene>
    <name evidence="9" type="ORF">OM074_03570</name>
</gene>
<feature type="transmembrane region" description="Helical" evidence="7">
    <location>
        <begin position="82"/>
        <end position="98"/>
    </location>
</feature>
<evidence type="ECO:0000256" key="5">
    <source>
        <dbReference type="ARBA" id="ARBA00022777"/>
    </source>
</evidence>
<dbReference type="PANTHER" id="PTHR43711">
    <property type="entry name" value="TWO-COMPONENT HISTIDINE KINASE"/>
    <property type="match status" value="1"/>
</dbReference>
<dbReference type="InterPro" id="IPR036097">
    <property type="entry name" value="HisK_dim/P_sf"/>
</dbReference>
<dbReference type="SUPFAM" id="SSF55874">
    <property type="entry name" value="ATPase domain of HSP90 chaperone/DNA topoisomerase II/histidine kinase"/>
    <property type="match status" value="1"/>
</dbReference>
<keyword evidence="5 9" id="KW-0418">Kinase</keyword>
<dbReference type="GO" id="GO:0000155">
    <property type="term" value="F:phosphorelay sensor kinase activity"/>
    <property type="evidence" value="ECO:0007669"/>
    <property type="project" value="InterPro"/>
</dbReference>
<dbReference type="InterPro" id="IPR003661">
    <property type="entry name" value="HisK_dim/P_dom"/>
</dbReference>
<feature type="transmembrane region" description="Helical" evidence="7">
    <location>
        <begin position="26"/>
        <end position="47"/>
    </location>
</feature>
<dbReference type="PANTHER" id="PTHR43711:SF31">
    <property type="entry name" value="HISTIDINE KINASE"/>
    <property type="match status" value="1"/>
</dbReference>
<organism evidence="9 10">
    <name type="scientific">Plebeiibacterium marinum</name>
    <dbReference type="NCBI Taxonomy" id="2992111"/>
    <lineage>
        <taxon>Bacteria</taxon>
        <taxon>Pseudomonadati</taxon>
        <taxon>Bacteroidota</taxon>
        <taxon>Bacteroidia</taxon>
        <taxon>Marinilabiliales</taxon>
        <taxon>Marinilabiliaceae</taxon>
        <taxon>Plebeiibacterium</taxon>
    </lineage>
</organism>
<feature type="domain" description="Histidine kinase" evidence="8">
    <location>
        <begin position="206"/>
        <end position="427"/>
    </location>
</feature>
<feature type="transmembrane region" description="Helical" evidence="7">
    <location>
        <begin position="162"/>
        <end position="182"/>
    </location>
</feature>
<dbReference type="Proteomes" id="UP001207408">
    <property type="component" value="Unassembled WGS sequence"/>
</dbReference>
<dbReference type="SUPFAM" id="SSF47384">
    <property type="entry name" value="Homodimeric domain of signal transducing histidine kinase"/>
    <property type="match status" value="1"/>
</dbReference>
<evidence type="ECO:0000256" key="3">
    <source>
        <dbReference type="ARBA" id="ARBA00022553"/>
    </source>
</evidence>
<feature type="transmembrane region" description="Helical" evidence="7">
    <location>
        <begin position="128"/>
        <end position="147"/>
    </location>
</feature>
<dbReference type="SMART" id="SM00387">
    <property type="entry name" value="HATPase_c"/>
    <property type="match status" value="1"/>
</dbReference>
<keyword evidence="7" id="KW-0812">Transmembrane</keyword>
<evidence type="ECO:0000313" key="9">
    <source>
        <dbReference type="EMBL" id="MCW3804690.1"/>
    </source>
</evidence>
<feature type="transmembrane region" description="Helical" evidence="7">
    <location>
        <begin position="104"/>
        <end position="121"/>
    </location>
</feature>
<evidence type="ECO:0000256" key="4">
    <source>
        <dbReference type="ARBA" id="ARBA00022679"/>
    </source>
</evidence>
<reference evidence="9" key="1">
    <citation type="submission" date="2022-10" db="EMBL/GenBank/DDBJ databases">
        <authorList>
            <person name="Yu W.X."/>
        </authorList>
    </citation>
    <scope>NUCLEOTIDE SEQUENCE</scope>
    <source>
        <strain evidence="9">D04</strain>
    </source>
</reference>
<evidence type="ECO:0000313" key="10">
    <source>
        <dbReference type="Proteomes" id="UP001207408"/>
    </source>
</evidence>
<evidence type="ECO:0000259" key="8">
    <source>
        <dbReference type="PROSITE" id="PS50109"/>
    </source>
</evidence>
<dbReference type="InterPro" id="IPR003594">
    <property type="entry name" value="HATPase_dom"/>
</dbReference>
<evidence type="ECO:0000256" key="6">
    <source>
        <dbReference type="ARBA" id="ARBA00023012"/>
    </source>
</evidence>
<comment type="catalytic activity">
    <reaction evidence="1">
        <text>ATP + protein L-histidine = ADP + protein N-phospho-L-histidine.</text>
        <dbReference type="EC" id="2.7.13.3"/>
    </reaction>
</comment>
<proteinExistence type="predicted"/>
<protein>
    <recommendedName>
        <fullName evidence="2">histidine kinase</fullName>
        <ecNumber evidence="2">2.7.13.3</ecNumber>
    </recommendedName>
</protein>
<dbReference type="EMBL" id="JAPDPI010000004">
    <property type="protein sequence ID" value="MCW3804690.1"/>
    <property type="molecule type" value="Genomic_DNA"/>
</dbReference>
<dbReference type="EC" id="2.7.13.3" evidence="2"/>
<keyword evidence="10" id="KW-1185">Reference proteome</keyword>
<dbReference type="InterPro" id="IPR050736">
    <property type="entry name" value="Sensor_HK_Regulatory"/>
</dbReference>
<keyword evidence="4" id="KW-0808">Transferase</keyword>
<dbReference type="PRINTS" id="PR00344">
    <property type="entry name" value="BCTRLSENSOR"/>
</dbReference>
<dbReference type="InterPro" id="IPR004358">
    <property type="entry name" value="Sig_transdc_His_kin-like_C"/>
</dbReference>
<name>A0AAE3MBK8_9BACT</name>
<keyword evidence="3" id="KW-0597">Phosphoprotein</keyword>
<feature type="transmembrane region" description="Helical" evidence="7">
    <location>
        <begin position="53"/>
        <end position="70"/>
    </location>
</feature>
<sequence length="441" mass="50571">MHLPLISTLERWISIKIRRINTQETFHYILFFCIVISIFSTISNLILGLSYKLTLFTGASLLLNCLLLYLSHFKNKYHFAKRAFIIYIFAALNFLWLTNGGSNGPTLFVLQAFIPLFLFFIEIKRKSLLIIAFSTNLLALFTLEYYMPQTIIPYKSTFDRFLDLYLVSMLFFLIEVPLLYLIQKQFIAQTMNKINSERVKSGFLENMSHEVRTPMNAIIGFSELLKNCEDDAQTKEFYFKIIKENGDSLLKLMNNIITATQLEAGLIEPNKKTTLIKPLIVRLFNSFSNQLPPNKNIVLSYEINCNENLEVFTDELLLHQALSNLISNAIKYTQQGEVKFGIAHCHKNKNNIKIFVRDTGPGITSEKQKMIFKKFNTISFKLNNKKDGVGLSLSISYDLIKKLNGTIIINSEVGKGTEFLVSIPKKIKAKSKPSKKISCLN</sequence>
<dbReference type="InterPro" id="IPR005467">
    <property type="entry name" value="His_kinase_dom"/>
</dbReference>
<keyword evidence="7" id="KW-1133">Transmembrane helix</keyword>
<dbReference type="PROSITE" id="PS50109">
    <property type="entry name" value="HIS_KIN"/>
    <property type="match status" value="1"/>
</dbReference>
<keyword evidence="7" id="KW-0472">Membrane</keyword>
<comment type="caution">
    <text evidence="9">The sequence shown here is derived from an EMBL/GenBank/DDBJ whole genome shotgun (WGS) entry which is preliminary data.</text>
</comment>
<evidence type="ECO:0000256" key="7">
    <source>
        <dbReference type="SAM" id="Phobius"/>
    </source>
</evidence>
<dbReference type="Gene3D" id="3.30.565.10">
    <property type="entry name" value="Histidine kinase-like ATPase, C-terminal domain"/>
    <property type="match status" value="1"/>
</dbReference>
<dbReference type="CDD" id="cd00082">
    <property type="entry name" value="HisKA"/>
    <property type="match status" value="1"/>
</dbReference>
<dbReference type="AlphaFoldDB" id="A0AAE3MBK8"/>
<dbReference type="SMART" id="SM00388">
    <property type="entry name" value="HisKA"/>
    <property type="match status" value="1"/>
</dbReference>
<dbReference type="Pfam" id="PF00512">
    <property type="entry name" value="HisKA"/>
    <property type="match status" value="1"/>
</dbReference>
<accession>A0AAE3MBK8</accession>
<dbReference type="Gene3D" id="1.10.287.130">
    <property type="match status" value="1"/>
</dbReference>
<dbReference type="RefSeq" id="WP_301197910.1">
    <property type="nucleotide sequence ID" value="NZ_JAPDPI010000004.1"/>
</dbReference>
<dbReference type="InterPro" id="IPR036890">
    <property type="entry name" value="HATPase_C_sf"/>
</dbReference>